<evidence type="ECO:0000313" key="2">
    <source>
        <dbReference type="Proteomes" id="UP000326532"/>
    </source>
</evidence>
<dbReference type="Proteomes" id="UP000326532">
    <property type="component" value="Unassembled WGS sequence"/>
</dbReference>
<protein>
    <submittedName>
        <fullName evidence="1">Uncharacterized protein</fullName>
    </submittedName>
</protein>
<gene>
    <name evidence="1" type="ORF">BDV34DRAFT_205351</name>
</gene>
<proteinExistence type="predicted"/>
<organism evidence="1 2">
    <name type="scientific">Aspergillus parasiticus</name>
    <dbReference type="NCBI Taxonomy" id="5067"/>
    <lineage>
        <taxon>Eukaryota</taxon>
        <taxon>Fungi</taxon>
        <taxon>Dikarya</taxon>
        <taxon>Ascomycota</taxon>
        <taxon>Pezizomycotina</taxon>
        <taxon>Eurotiomycetes</taxon>
        <taxon>Eurotiomycetidae</taxon>
        <taxon>Eurotiales</taxon>
        <taxon>Aspergillaceae</taxon>
        <taxon>Aspergillus</taxon>
        <taxon>Aspergillus subgen. Circumdati</taxon>
    </lineage>
</organism>
<dbReference type="AlphaFoldDB" id="A0A5N6D7E1"/>
<name>A0A5N6D7E1_ASPPA</name>
<accession>A0A5N6D7E1</accession>
<reference evidence="1 2" key="1">
    <citation type="submission" date="2019-04" db="EMBL/GenBank/DDBJ databases">
        <title>Fungal friends and foes A comparative genomics study of 23 Aspergillus species from section Flavi.</title>
        <authorList>
            <consortium name="DOE Joint Genome Institute"/>
            <person name="Kjaerbolling I."/>
            <person name="Vesth T.C."/>
            <person name="Frisvad J.C."/>
            <person name="Nybo J.L."/>
            <person name="Theobald S."/>
            <person name="Kildgaard S."/>
            <person name="Petersen T.I."/>
            <person name="Kuo A."/>
            <person name="Sato A."/>
            <person name="Lyhne E.K."/>
            <person name="Kogle M.E."/>
            <person name="Wiebenga A."/>
            <person name="Kun R.S."/>
            <person name="Lubbers R.J."/>
            <person name="Makela M.R."/>
            <person name="Barry K."/>
            <person name="Chovatia M."/>
            <person name="Clum A."/>
            <person name="Daum C."/>
            <person name="Haridas S."/>
            <person name="He G."/>
            <person name="LaButti K."/>
            <person name="Lipzen A."/>
            <person name="Mondo S."/>
            <person name="Pangilinan J."/>
            <person name="Riley R."/>
            <person name="Salamov A."/>
            <person name="Simmons B.A."/>
            <person name="Magnuson J.K."/>
            <person name="Henrissat B."/>
            <person name="Mortensen U.H."/>
            <person name="Larsen T.O."/>
            <person name="De vries R.P."/>
            <person name="Grigoriev I.V."/>
            <person name="Machida M."/>
            <person name="Baker S.E."/>
            <person name="Andersen M.R."/>
        </authorList>
    </citation>
    <scope>NUCLEOTIDE SEQUENCE [LARGE SCALE GENOMIC DNA]</scope>
    <source>
        <strain evidence="1 2">CBS 117618</strain>
    </source>
</reference>
<keyword evidence="2" id="KW-1185">Reference proteome</keyword>
<dbReference type="EMBL" id="ML735050">
    <property type="protein sequence ID" value="KAB8200203.1"/>
    <property type="molecule type" value="Genomic_DNA"/>
</dbReference>
<dbReference type="VEuPathDB" id="FungiDB:BDV34DRAFT_205351"/>
<evidence type="ECO:0000313" key="1">
    <source>
        <dbReference type="EMBL" id="KAB8200203.1"/>
    </source>
</evidence>
<sequence length="93" mass="10662">MDSMSLVIDHSVCLLELSKDNIYSISRRSFNSWLHISSARRCRTTTLIICIIKFYAPCGSKSVSLMKYLLLQSSMAKLKRQCCNDLTYICIET</sequence>